<evidence type="ECO:0000313" key="2">
    <source>
        <dbReference type="Proteomes" id="UP000468717"/>
    </source>
</evidence>
<comment type="caution">
    <text evidence="1">The sequence shown here is derived from an EMBL/GenBank/DDBJ whole genome shotgun (WGS) entry which is preliminary data.</text>
</comment>
<accession>A0A6I1IF48</accession>
<keyword evidence="2" id="KW-1185">Reference proteome</keyword>
<reference evidence="1 2" key="1">
    <citation type="submission" date="2019-10" db="EMBL/GenBank/DDBJ databases">
        <title>Three novel species isolated from a subtropical stream in China.</title>
        <authorList>
            <person name="Lu H."/>
        </authorList>
    </citation>
    <scope>NUCLEOTIDE SEQUENCE [LARGE SCALE GENOMIC DNA]</scope>
    <source>
        <strain evidence="1 2">FT13W</strain>
    </source>
</reference>
<sequence>MSIVGDLGDDAGRPLQPDHDWPFFDADFSVPAQMLAQVQALTPRAAALLWTRHVSAHPVETHPMQLREEHRLQPTIAGPEWLAEFDAVSSEHPAQSGRVAAFLVSHFQAAGAAPVLFMASRELAYALTPAALVACWPCLLALSDESPLLYQPATGKFVWCRPHGALAGGEDGQESAP</sequence>
<proteinExistence type="predicted"/>
<protein>
    <submittedName>
        <fullName evidence="1">DUF2947 family protein</fullName>
    </submittedName>
</protein>
<organism evidence="1 2">
    <name type="scientific">Janthinobacterium violaceinigrum</name>
    <dbReference type="NCBI Taxonomy" id="2654252"/>
    <lineage>
        <taxon>Bacteria</taxon>
        <taxon>Pseudomonadati</taxon>
        <taxon>Pseudomonadota</taxon>
        <taxon>Betaproteobacteria</taxon>
        <taxon>Burkholderiales</taxon>
        <taxon>Oxalobacteraceae</taxon>
        <taxon>Janthinobacterium</taxon>
    </lineage>
</organism>
<dbReference type="Pfam" id="PF11163">
    <property type="entry name" value="DUF2947"/>
    <property type="match status" value="1"/>
</dbReference>
<name>A0A6I1IF48_9BURK</name>
<dbReference type="InterPro" id="IPR021334">
    <property type="entry name" value="DUF2947"/>
</dbReference>
<dbReference type="RefSeq" id="WP_152281558.1">
    <property type="nucleotide sequence ID" value="NZ_WFLI01000004.1"/>
</dbReference>
<evidence type="ECO:0000313" key="1">
    <source>
        <dbReference type="EMBL" id="KAB8065987.1"/>
    </source>
</evidence>
<dbReference type="EMBL" id="WFLI01000004">
    <property type="protein sequence ID" value="KAB8065987.1"/>
    <property type="molecule type" value="Genomic_DNA"/>
</dbReference>
<gene>
    <name evidence="1" type="ORF">GCN75_04515</name>
</gene>
<dbReference type="Proteomes" id="UP000468717">
    <property type="component" value="Unassembled WGS sequence"/>
</dbReference>
<dbReference type="AlphaFoldDB" id="A0A6I1IF48"/>